<dbReference type="Proteomes" id="UP001054902">
    <property type="component" value="Unassembled WGS sequence"/>
</dbReference>
<evidence type="ECO:0000313" key="3">
    <source>
        <dbReference type="Proteomes" id="UP001054902"/>
    </source>
</evidence>
<dbReference type="PANTHER" id="PTHR46586">
    <property type="entry name" value="ANKYRIN REPEAT-CONTAINING PROTEIN"/>
    <property type="match status" value="1"/>
</dbReference>
<evidence type="ECO:0000256" key="1">
    <source>
        <dbReference type="SAM" id="MobiDB-lite"/>
    </source>
</evidence>
<dbReference type="InterPro" id="IPR036770">
    <property type="entry name" value="Ankyrin_rpt-contain_sf"/>
</dbReference>
<accession>A0AAD3CIL5</accession>
<dbReference type="Gene3D" id="1.25.40.20">
    <property type="entry name" value="Ankyrin repeat-containing domain"/>
    <property type="match status" value="1"/>
</dbReference>
<feature type="compositionally biased region" description="Low complexity" evidence="1">
    <location>
        <begin position="27"/>
        <end position="36"/>
    </location>
</feature>
<proteinExistence type="predicted"/>
<gene>
    <name evidence="2" type="ORF">CTEN210_02792</name>
</gene>
<dbReference type="PANTHER" id="PTHR46586:SF3">
    <property type="entry name" value="ANKYRIN REPEAT-CONTAINING PROTEIN"/>
    <property type="match status" value="1"/>
</dbReference>
<comment type="caution">
    <text evidence="2">The sequence shown here is derived from an EMBL/GenBank/DDBJ whole genome shotgun (WGS) entry which is preliminary data.</text>
</comment>
<sequence>MRQVSDEPIESGRKRARTENAPCLLATSSSTSSSSSDDIRTIEMQIEKDDATSTFTPIIDVKKRAIELSTQLAALSKDFPEMRLMFDFENLQKVETTVENYNAKVLLNRRDESVSLYSLPDEILLKCLSFVGKGHYGLVALASKKLCKAYKEEFGKDGIKTSYLEAAMTMNTVQYCIEEGKLSRWTSGQDELFKAAAVNGNVDILRYAVSSGHDLFPLIEMKKEKMYEGCNSDCSYEDEDSDDSYCHLYGHENLAKIVERGHLHVLKFLKEELNHHWGLQKYCIPAIEFGQLEILKWLKSVGCIDQDDFLYKNRIDFCQIAVRSGKIEVLKWLLSEGYHFKHGLANDSVITNAIATKSIEMIQYCLDLGYDFNVYYIEDAIKSTKSIEVYSALYDLGYEFQEIKELADYYDLEFSFKVVKFLRSKSIPWGENMMKDIVRHDNLELIQYAHENGCPWTTTGDEFYALIDRRNFRLESFKYLADNGCSFDYTSSSRCDQITTKLSYETEFAVLDHFVGKDSTFDNQLFEKMLRNGYWTEGIKYMINNGVGIHLKYNSIQEIFALECHDIDVIKYFRSSLSLPWTLDETEKTMFLSQIACWNNLEGVKWALENGCEGGHQVSYVRDEWHDLINGIRGSFTSWRENHKFFEENGMLSFTIEDIGDDQIAPGMIQKFGYEYLNFLEFLINHGYAFPSHTKKQIMIKDAFKRSCHSASYENRKILSLFQQMEVREL</sequence>
<reference evidence="2 3" key="1">
    <citation type="journal article" date="2021" name="Sci. Rep.">
        <title>The genome of the diatom Chaetoceros tenuissimus carries an ancient integrated fragment of an extant virus.</title>
        <authorList>
            <person name="Hongo Y."/>
            <person name="Kimura K."/>
            <person name="Takaki Y."/>
            <person name="Yoshida Y."/>
            <person name="Baba S."/>
            <person name="Kobayashi G."/>
            <person name="Nagasaki K."/>
            <person name="Hano T."/>
            <person name="Tomaru Y."/>
        </authorList>
    </citation>
    <scope>NUCLEOTIDE SEQUENCE [LARGE SCALE GENOMIC DNA]</scope>
    <source>
        <strain evidence="2 3">NIES-3715</strain>
    </source>
</reference>
<protein>
    <submittedName>
        <fullName evidence="2">Uncharacterized protein</fullName>
    </submittedName>
</protein>
<dbReference type="AlphaFoldDB" id="A0AAD3CIL5"/>
<dbReference type="SUPFAM" id="SSF48403">
    <property type="entry name" value="Ankyrin repeat"/>
    <property type="match status" value="1"/>
</dbReference>
<evidence type="ECO:0000313" key="2">
    <source>
        <dbReference type="EMBL" id="GFH46318.1"/>
    </source>
</evidence>
<organism evidence="2 3">
    <name type="scientific">Chaetoceros tenuissimus</name>
    <dbReference type="NCBI Taxonomy" id="426638"/>
    <lineage>
        <taxon>Eukaryota</taxon>
        <taxon>Sar</taxon>
        <taxon>Stramenopiles</taxon>
        <taxon>Ochrophyta</taxon>
        <taxon>Bacillariophyta</taxon>
        <taxon>Coscinodiscophyceae</taxon>
        <taxon>Chaetocerotophycidae</taxon>
        <taxon>Chaetocerotales</taxon>
        <taxon>Chaetocerotaceae</taxon>
        <taxon>Chaetoceros</taxon>
    </lineage>
</organism>
<feature type="region of interest" description="Disordered" evidence="1">
    <location>
        <begin position="1"/>
        <end position="38"/>
    </location>
</feature>
<keyword evidence="3" id="KW-1185">Reference proteome</keyword>
<dbReference type="EMBL" id="BLLK01000022">
    <property type="protein sequence ID" value="GFH46318.1"/>
    <property type="molecule type" value="Genomic_DNA"/>
</dbReference>
<dbReference type="InterPro" id="IPR052050">
    <property type="entry name" value="SecEffector_AnkRepeat"/>
</dbReference>
<name>A0AAD3CIL5_9STRA</name>